<dbReference type="PANTHER" id="PTHR21708">
    <property type="entry name" value="PROBABLE 2-DEHYDROPANTOATE 2-REDUCTASE"/>
    <property type="match status" value="1"/>
</dbReference>
<dbReference type="SUPFAM" id="SSF51735">
    <property type="entry name" value="NAD(P)-binding Rossmann-fold domains"/>
    <property type="match status" value="1"/>
</dbReference>
<dbReference type="Gene3D" id="3.40.50.720">
    <property type="entry name" value="NAD(P)-binding Rossmann-like Domain"/>
    <property type="match status" value="1"/>
</dbReference>
<feature type="domain" description="Ketopantoate reductase N-terminal" evidence="7">
    <location>
        <begin position="5"/>
        <end position="173"/>
    </location>
</feature>
<dbReference type="SUPFAM" id="SSF48179">
    <property type="entry name" value="6-phosphogluconate dehydrogenase C-terminal domain-like"/>
    <property type="match status" value="1"/>
</dbReference>
<dbReference type="UniPathway" id="UPA00028">
    <property type="reaction ID" value="UER00004"/>
</dbReference>
<organism evidence="9 10">
    <name type="scientific">Chitinasiproducens palmae</name>
    <dbReference type="NCBI Taxonomy" id="1770053"/>
    <lineage>
        <taxon>Bacteria</taxon>
        <taxon>Pseudomonadati</taxon>
        <taxon>Pseudomonadota</taxon>
        <taxon>Betaproteobacteria</taxon>
        <taxon>Burkholderiales</taxon>
        <taxon>Burkholderiaceae</taxon>
        <taxon>Chitinasiproducens</taxon>
    </lineage>
</organism>
<dbReference type="AlphaFoldDB" id="A0A1H2PVX2"/>
<evidence type="ECO:0000259" key="8">
    <source>
        <dbReference type="Pfam" id="PF08546"/>
    </source>
</evidence>
<reference evidence="10" key="1">
    <citation type="submission" date="2016-09" db="EMBL/GenBank/DDBJ databases">
        <authorList>
            <person name="Varghese N."/>
            <person name="Submissions S."/>
        </authorList>
    </citation>
    <scope>NUCLEOTIDE SEQUENCE [LARGE SCALE GENOMIC DNA]</scope>
    <source>
        <strain evidence="10">JS23</strain>
    </source>
</reference>
<proteinExistence type="predicted"/>
<evidence type="ECO:0000313" key="10">
    <source>
        <dbReference type="Proteomes" id="UP000243719"/>
    </source>
</evidence>
<dbReference type="InterPro" id="IPR036291">
    <property type="entry name" value="NAD(P)-bd_dom_sf"/>
</dbReference>
<dbReference type="InterPro" id="IPR008927">
    <property type="entry name" value="6-PGluconate_DH-like_C_sf"/>
</dbReference>
<dbReference type="STRING" id="1770053.SAMN05216551_11781"/>
<feature type="domain" description="Ketopantoate reductase C-terminal" evidence="8">
    <location>
        <begin position="201"/>
        <end position="320"/>
    </location>
</feature>
<comment type="catalytic activity">
    <reaction evidence="6">
        <text>(R)-pantoate + NADP(+) = 2-dehydropantoate + NADPH + H(+)</text>
        <dbReference type="Rhea" id="RHEA:16233"/>
        <dbReference type="ChEBI" id="CHEBI:11561"/>
        <dbReference type="ChEBI" id="CHEBI:15378"/>
        <dbReference type="ChEBI" id="CHEBI:15980"/>
        <dbReference type="ChEBI" id="CHEBI:57783"/>
        <dbReference type="ChEBI" id="CHEBI:58349"/>
        <dbReference type="EC" id="1.1.1.169"/>
    </reaction>
</comment>
<dbReference type="InterPro" id="IPR013752">
    <property type="entry name" value="KPA_reductase"/>
</dbReference>
<accession>A0A1H2PVX2</accession>
<dbReference type="EC" id="1.1.1.169" evidence="2"/>
<dbReference type="InterPro" id="IPR013328">
    <property type="entry name" value="6PGD_dom2"/>
</dbReference>
<evidence type="ECO:0000256" key="6">
    <source>
        <dbReference type="ARBA" id="ARBA00048793"/>
    </source>
</evidence>
<dbReference type="InterPro" id="IPR051402">
    <property type="entry name" value="KPR-Related"/>
</dbReference>
<dbReference type="PANTHER" id="PTHR21708:SF45">
    <property type="entry name" value="2-DEHYDROPANTOATE 2-REDUCTASE"/>
    <property type="match status" value="1"/>
</dbReference>
<protein>
    <recommendedName>
        <fullName evidence="3">2-dehydropantoate 2-reductase</fullName>
        <ecNumber evidence="2">1.1.1.169</ecNumber>
    </recommendedName>
    <alternativeName>
        <fullName evidence="5">Ketopantoate reductase</fullName>
    </alternativeName>
</protein>
<dbReference type="GO" id="GO:0015940">
    <property type="term" value="P:pantothenate biosynthetic process"/>
    <property type="evidence" value="ECO:0007669"/>
    <property type="project" value="UniProtKB-UniPathway"/>
</dbReference>
<dbReference type="InterPro" id="IPR013332">
    <property type="entry name" value="KPR_N"/>
</dbReference>
<evidence type="ECO:0000313" key="9">
    <source>
        <dbReference type="EMBL" id="SDV51483.1"/>
    </source>
</evidence>
<sequence length="334" mass="34975">MNMKIAVVGAGAIGGLLAHRLARTGVQVSLYARGATRQAIERDGLRLVQPDGTELAPLRLAVSDDAAQLGTQDYVVIAVKGHALPGLAARLAPLIGADTHVVSAINGLPWWFLEGIDSAVAGERIEAVDPDGVVSAALPRERAIGCVVHMAASTLAPGVVRHNSGNRLELGAARPVSQDAAARLTALLASAGFDAVAVASIHRAIWAKLWGNMNMNPLSALSGSTTDRLLDDPRTQALVRRMMEEAVAVGERLGVPVGMSIDDRIAVTRQLGPIKTSMLQDAEAGRPMEIAPILGVFPELGARLGVPTPFCEAVLGLLAQRDANLQHAFQGRPE</sequence>
<evidence type="ECO:0000256" key="4">
    <source>
        <dbReference type="ARBA" id="ARBA00022655"/>
    </source>
</evidence>
<dbReference type="Pfam" id="PF02558">
    <property type="entry name" value="ApbA"/>
    <property type="match status" value="1"/>
</dbReference>
<comment type="pathway">
    <text evidence="1">Cofactor biosynthesis; (R)-pantothenate biosynthesis; (R)-pantoate from 3-methyl-2-oxobutanoate: step 2/2.</text>
</comment>
<dbReference type="EMBL" id="FNLO01000017">
    <property type="protein sequence ID" value="SDV51483.1"/>
    <property type="molecule type" value="Genomic_DNA"/>
</dbReference>
<dbReference type="Gene3D" id="1.10.1040.10">
    <property type="entry name" value="N-(1-d-carboxylethyl)-l-norvaline Dehydrogenase, domain 2"/>
    <property type="match status" value="1"/>
</dbReference>
<evidence type="ECO:0000256" key="5">
    <source>
        <dbReference type="ARBA" id="ARBA00032024"/>
    </source>
</evidence>
<keyword evidence="4" id="KW-0566">Pantothenate biosynthesis</keyword>
<keyword evidence="10" id="KW-1185">Reference proteome</keyword>
<evidence type="ECO:0000256" key="2">
    <source>
        <dbReference type="ARBA" id="ARBA00013014"/>
    </source>
</evidence>
<dbReference type="GO" id="GO:0008677">
    <property type="term" value="F:2-dehydropantoate 2-reductase activity"/>
    <property type="evidence" value="ECO:0007669"/>
    <property type="project" value="UniProtKB-EC"/>
</dbReference>
<dbReference type="Pfam" id="PF08546">
    <property type="entry name" value="ApbA_C"/>
    <property type="match status" value="1"/>
</dbReference>
<dbReference type="NCBIfam" id="NF005089">
    <property type="entry name" value="PRK06522.1-4"/>
    <property type="match status" value="1"/>
</dbReference>
<name>A0A1H2PVX2_9BURK</name>
<dbReference type="Proteomes" id="UP000243719">
    <property type="component" value="Unassembled WGS sequence"/>
</dbReference>
<dbReference type="GO" id="GO:0005737">
    <property type="term" value="C:cytoplasm"/>
    <property type="evidence" value="ECO:0007669"/>
    <property type="project" value="TreeGrafter"/>
</dbReference>
<evidence type="ECO:0000256" key="1">
    <source>
        <dbReference type="ARBA" id="ARBA00004994"/>
    </source>
</evidence>
<dbReference type="FunFam" id="1.10.1040.10:FF:000017">
    <property type="entry name" value="2-dehydropantoate 2-reductase"/>
    <property type="match status" value="1"/>
</dbReference>
<evidence type="ECO:0000259" key="7">
    <source>
        <dbReference type="Pfam" id="PF02558"/>
    </source>
</evidence>
<evidence type="ECO:0000256" key="3">
    <source>
        <dbReference type="ARBA" id="ARBA00019465"/>
    </source>
</evidence>
<gene>
    <name evidence="9" type="ORF">SAMN05216551_11781</name>
</gene>